<dbReference type="CDD" id="cd05009">
    <property type="entry name" value="SIS_GlmS_GlmD_2"/>
    <property type="match status" value="1"/>
</dbReference>
<keyword evidence="2" id="KW-0677">Repeat</keyword>
<dbReference type="InterPro" id="IPR035490">
    <property type="entry name" value="GlmS/FrlB_SIS"/>
</dbReference>
<evidence type="ECO:0000313" key="5">
    <source>
        <dbReference type="Proteomes" id="UP000532373"/>
    </source>
</evidence>
<evidence type="ECO:0000256" key="2">
    <source>
        <dbReference type="ARBA" id="ARBA00022737"/>
    </source>
</evidence>
<dbReference type="AlphaFoldDB" id="A0A8E1WJV4"/>
<dbReference type="EC" id="2.6.1.16" evidence="4"/>
<protein>
    <submittedName>
        <fullName evidence="4">Glucosamine--fructose-6-phosphate aminotransferase (Isomerizing)</fullName>
        <ecNumber evidence="4">2.6.1.16</ecNumber>
    </submittedName>
</protein>
<dbReference type="SUPFAM" id="SSF53697">
    <property type="entry name" value="SIS domain"/>
    <property type="match status" value="1"/>
</dbReference>
<dbReference type="PANTHER" id="PTHR10937">
    <property type="entry name" value="GLUCOSAMINE--FRUCTOSE-6-PHOSPHATE AMINOTRANSFERASE, ISOMERIZING"/>
    <property type="match status" value="1"/>
</dbReference>
<keyword evidence="4" id="KW-0808">Transferase</keyword>
<dbReference type="Proteomes" id="UP000532373">
    <property type="component" value="Unassembled WGS sequence"/>
</dbReference>
<keyword evidence="1 4" id="KW-0032">Aminotransferase</keyword>
<organism evidence="4 5">
    <name type="scientific">Aminobacter carboxidus</name>
    <dbReference type="NCBI Taxonomy" id="376165"/>
    <lineage>
        <taxon>Bacteria</taxon>
        <taxon>Pseudomonadati</taxon>
        <taxon>Pseudomonadota</taxon>
        <taxon>Alphaproteobacteria</taxon>
        <taxon>Hyphomicrobiales</taxon>
        <taxon>Phyllobacteriaceae</taxon>
        <taxon>Aminobacter</taxon>
    </lineage>
</organism>
<name>A0A8E1WJV4_9HYPH</name>
<evidence type="ECO:0000259" key="3">
    <source>
        <dbReference type="PROSITE" id="PS51464"/>
    </source>
</evidence>
<gene>
    <name evidence="4" type="ORF">HNQ96_005727</name>
</gene>
<dbReference type="Gene3D" id="3.40.50.10490">
    <property type="entry name" value="Glucose-6-phosphate isomerase like protein, domain 1"/>
    <property type="match status" value="2"/>
</dbReference>
<feature type="domain" description="SIS" evidence="3">
    <location>
        <begin position="30"/>
        <end position="172"/>
    </location>
</feature>
<sequence length="338" mass="35199">MPSQMQTEVHQIPAAVERQLHVIGPRYREIGQRLKRLDFTMAISNARGTSDHAAIYLKYLLETRRGTPVASVGPSVASVYGSRLRLDGQLCVTISQSGASRDLIMLQEAAAKAGAATLAIVNDVTSPVAHHASLLAPMHAGPELAVAATKTYVASLVAIASIVAALDEDAGLADAIERLPEALAGALARDWSVAVDALAKAESVFTISRGPALTIAAEAALKLKETCRLHAEAYSAAEVRHGPIALAAPRFCALVFATRDEGRVSILEAASALRGGGATVVVCDSAVGADLPSVAAPHPLLDPICQAVSFYQCVSALARVRGLDADRPAHLSKVTVTV</sequence>
<dbReference type="CDD" id="cd05008">
    <property type="entry name" value="SIS_GlmS_GlmD_1"/>
    <property type="match status" value="1"/>
</dbReference>
<comment type="caution">
    <text evidence="4">The sequence shown here is derived from an EMBL/GenBank/DDBJ whole genome shotgun (WGS) entry which is preliminary data.</text>
</comment>
<dbReference type="GO" id="GO:0097367">
    <property type="term" value="F:carbohydrate derivative binding"/>
    <property type="evidence" value="ECO:0007669"/>
    <property type="project" value="InterPro"/>
</dbReference>
<dbReference type="PANTHER" id="PTHR10937:SF8">
    <property type="entry name" value="AMINOTRANSFERASE-RELATED"/>
    <property type="match status" value="1"/>
</dbReference>
<dbReference type="EMBL" id="JACHGI010000019">
    <property type="protein sequence ID" value="MBB6469833.1"/>
    <property type="molecule type" value="Genomic_DNA"/>
</dbReference>
<dbReference type="InterPro" id="IPR035466">
    <property type="entry name" value="GlmS/AgaS_SIS"/>
</dbReference>
<dbReference type="GO" id="GO:0004360">
    <property type="term" value="F:glutamine-fructose-6-phosphate transaminase (isomerizing) activity"/>
    <property type="evidence" value="ECO:0007669"/>
    <property type="project" value="UniProtKB-EC"/>
</dbReference>
<evidence type="ECO:0000256" key="1">
    <source>
        <dbReference type="ARBA" id="ARBA00022576"/>
    </source>
</evidence>
<proteinExistence type="predicted"/>
<dbReference type="Pfam" id="PF01380">
    <property type="entry name" value="SIS"/>
    <property type="match status" value="2"/>
</dbReference>
<dbReference type="RefSeq" id="WP_246471399.1">
    <property type="nucleotide sequence ID" value="NZ_JACHGI010000019.1"/>
</dbReference>
<dbReference type="InterPro" id="IPR046348">
    <property type="entry name" value="SIS_dom_sf"/>
</dbReference>
<accession>A0A8E1WJV4</accession>
<dbReference type="GO" id="GO:1901135">
    <property type="term" value="P:carbohydrate derivative metabolic process"/>
    <property type="evidence" value="ECO:0007669"/>
    <property type="project" value="InterPro"/>
</dbReference>
<evidence type="ECO:0000313" key="4">
    <source>
        <dbReference type="EMBL" id="MBB6469833.1"/>
    </source>
</evidence>
<feature type="domain" description="SIS" evidence="3">
    <location>
        <begin position="194"/>
        <end position="323"/>
    </location>
</feature>
<dbReference type="InterPro" id="IPR001347">
    <property type="entry name" value="SIS_dom"/>
</dbReference>
<reference evidence="4 5" key="1">
    <citation type="submission" date="2020-08" db="EMBL/GenBank/DDBJ databases">
        <title>Genomic Encyclopedia of Type Strains, Phase IV (KMG-IV): sequencing the most valuable type-strain genomes for metagenomic binning, comparative biology and taxonomic classification.</title>
        <authorList>
            <person name="Goeker M."/>
        </authorList>
    </citation>
    <scope>NUCLEOTIDE SEQUENCE [LARGE SCALE GENOMIC DNA]</scope>
    <source>
        <strain evidence="4 5">DSM 17454</strain>
    </source>
</reference>
<dbReference type="PROSITE" id="PS51464">
    <property type="entry name" value="SIS"/>
    <property type="match status" value="2"/>
</dbReference>